<dbReference type="Pfam" id="PF01261">
    <property type="entry name" value="AP_endonuc_2"/>
    <property type="match status" value="1"/>
</dbReference>
<sequence length="308" mass="34136">MRFSVFTASTPTWTPEEAVQKLAAQGWDGIEWGLIDSPPADVPGFWEGNLSHLPLSGIEENIDRYRDLTAGAGLQISAIAGYSDASPENLDKIERLLAVTAAIGGRQVRVNSPMLTTGESYPALMTETRKHYAWIAERAAEHGVKALVETHHRLLTASGSAALRLLDGLDPDHVGVIHDLGNTVIEGQEDYLGVFQMLGDYLAHIHVKNAVWEPLEGLDPEGATVFGHRWAPLRRGQASVFAYFAALRLVGYDGWVTVEDFSQELPLEERTLDNLTYLKAVEQRVAATPWEELRIDERSSRMNRILKQ</sequence>
<dbReference type="InterPro" id="IPR013022">
    <property type="entry name" value="Xyl_isomerase-like_TIM-brl"/>
</dbReference>
<gene>
    <name evidence="2" type="ORF">E0H92_42965</name>
</gene>
<protein>
    <submittedName>
        <fullName evidence="2">Sugar phosphate isomerase/epimerase</fullName>
    </submittedName>
</protein>
<name>A0A4R0I9I4_9ACTN</name>
<dbReference type="RefSeq" id="WP_131500365.1">
    <property type="nucleotide sequence ID" value="NZ_SJKC01000010.1"/>
</dbReference>
<proteinExistence type="predicted"/>
<dbReference type="InterPro" id="IPR036237">
    <property type="entry name" value="Xyl_isomerase-like_sf"/>
</dbReference>
<dbReference type="EMBL" id="SJKC01000010">
    <property type="protein sequence ID" value="TCC28947.1"/>
    <property type="molecule type" value="Genomic_DNA"/>
</dbReference>
<evidence type="ECO:0000313" key="2">
    <source>
        <dbReference type="EMBL" id="TCC28947.1"/>
    </source>
</evidence>
<accession>A0A4R0I9I4</accession>
<dbReference type="SUPFAM" id="SSF51658">
    <property type="entry name" value="Xylose isomerase-like"/>
    <property type="match status" value="1"/>
</dbReference>
<dbReference type="Gene3D" id="3.20.20.150">
    <property type="entry name" value="Divalent-metal-dependent TIM barrel enzymes"/>
    <property type="match status" value="1"/>
</dbReference>
<dbReference type="Proteomes" id="UP000294225">
    <property type="component" value="Unassembled WGS sequence"/>
</dbReference>
<keyword evidence="2" id="KW-0413">Isomerase</keyword>
<dbReference type="AlphaFoldDB" id="A0A4R0I9I4"/>
<reference evidence="2 3" key="1">
    <citation type="submission" date="2019-02" db="EMBL/GenBank/DDBJ databases">
        <title>Kribbella capetownensis sp. nov. and Kribbella speibonae sp. nov., isolated from soil.</title>
        <authorList>
            <person name="Curtis S.M."/>
            <person name="Norton I."/>
            <person name="Everest G.J."/>
            <person name="Meyers P.R."/>
        </authorList>
    </citation>
    <scope>NUCLEOTIDE SEQUENCE [LARGE SCALE GENOMIC DNA]</scope>
    <source>
        <strain evidence="2 3">YM55</strain>
    </source>
</reference>
<organism evidence="2 3">
    <name type="scientific">Kribbella speibonae</name>
    <dbReference type="NCBI Taxonomy" id="1572660"/>
    <lineage>
        <taxon>Bacteria</taxon>
        <taxon>Bacillati</taxon>
        <taxon>Actinomycetota</taxon>
        <taxon>Actinomycetes</taxon>
        <taxon>Propionibacteriales</taxon>
        <taxon>Kribbellaceae</taxon>
        <taxon>Kribbella</taxon>
    </lineage>
</organism>
<dbReference type="GO" id="GO:0016853">
    <property type="term" value="F:isomerase activity"/>
    <property type="evidence" value="ECO:0007669"/>
    <property type="project" value="UniProtKB-KW"/>
</dbReference>
<evidence type="ECO:0000259" key="1">
    <source>
        <dbReference type="Pfam" id="PF01261"/>
    </source>
</evidence>
<dbReference type="InterPro" id="IPR050312">
    <property type="entry name" value="IolE/XylAMocC-like"/>
</dbReference>
<comment type="caution">
    <text evidence="2">The sequence shown here is derived from an EMBL/GenBank/DDBJ whole genome shotgun (WGS) entry which is preliminary data.</text>
</comment>
<evidence type="ECO:0000313" key="3">
    <source>
        <dbReference type="Proteomes" id="UP000294225"/>
    </source>
</evidence>
<feature type="domain" description="Xylose isomerase-like TIM barrel" evidence="1">
    <location>
        <begin position="20"/>
        <end position="280"/>
    </location>
</feature>
<dbReference type="PANTHER" id="PTHR12110">
    <property type="entry name" value="HYDROXYPYRUVATE ISOMERASE"/>
    <property type="match status" value="1"/>
</dbReference>